<dbReference type="Proteomes" id="UP000255417">
    <property type="component" value="Unassembled WGS sequence"/>
</dbReference>
<gene>
    <name evidence="2" type="primary">soj</name>
    <name evidence="2" type="ORF">NCTC12872_02045</name>
</gene>
<evidence type="ECO:0000259" key="1">
    <source>
        <dbReference type="Pfam" id="PF13614"/>
    </source>
</evidence>
<dbReference type="PANTHER" id="PTHR13696">
    <property type="entry name" value="P-LOOP CONTAINING NUCLEOSIDE TRIPHOSPHATE HYDROLASE"/>
    <property type="match status" value="1"/>
</dbReference>
<dbReference type="InterPro" id="IPR025669">
    <property type="entry name" value="AAA_dom"/>
</dbReference>
<proteinExistence type="predicted"/>
<dbReference type="InterPro" id="IPR050678">
    <property type="entry name" value="DNA_Partitioning_ATPase"/>
</dbReference>
<feature type="domain" description="AAA" evidence="1">
    <location>
        <begin position="1"/>
        <end position="167"/>
    </location>
</feature>
<sequence>MKIFTIANQKGGVGKTSFATHFAFYLIEKGMKGVFIDLDTQVNASYTLEKSFPSSKYAHSLFQDNFSIDNSDEKLTLFLGSNELAEIYSNSSVNEVTKVFYNSIQILKQKGFDFCIIDTAPSLNSSLVAALFSSDYVLSPIEPEKYALQGIEKMINLISNIRKQNNKLIFLGMLISKINRRDPRHIKHYNQLMEKYPGFVLPQAIGLRSSIAEAVDIGIPVWNIKKSAARVASKEIKTVIECILEKTK</sequence>
<reference evidence="2 3" key="1">
    <citation type="submission" date="2018-06" db="EMBL/GenBank/DDBJ databases">
        <authorList>
            <consortium name="Pathogen Informatics"/>
            <person name="Doyle S."/>
        </authorList>
    </citation>
    <scope>NUCLEOTIDE SEQUENCE [LARGE SCALE GENOMIC DNA]</scope>
    <source>
        <strain evidence="2 3">NCTC12872</strain>
    </source>
</reference>
<dbReference type="CDD" id="cd02042">
    <property type="entry name" value="ParAB_family"/>
    <property type="match status" value="1"/>
</dbReference>
<dbReference type="PANTHER" id="PTHR13696:SF99">
    <property type="entry name" value="COBYRINIC ACID AC-DIAMIDE SYNTHASE"/>
    <property type="match status" value="1"/>
</dbReference>
<dbReference type="InterPro" id="IPR027417">
    <property type="entry name" value="P-loop_NTPase"/>
</dbReference>
<keyword evidence="3" id="KW-1185">Reference proteome</keyword>
<evidence type="ECO:0000313" key="3">
    <source>
        <dbReference type="Proteomes" id="UP000255417"/>
    </source>
</evidence>
<evidence type="ECO:0000313" key="2">
    <source>
        <dbReference type="EMBL" id="SUB76417.1"/>
    </source>
</evidence>
<dbReference type="PIRSF" id="PIRSF009320">
    <property type="entry name" value="Nuc_binding_HP_1000"/>
    <property type="match status" value="1"/>
</dbReference>
<protein>
    <submittedName>
        <fullName evidence="2">Sporulation initiation inhibitor protein soj</fullName>
    </submittedName>
</protein>
<dbReference type="Gene3D" id="3.40.50.300">
    <property type="entry name" value="P-loop containing nucleotide triphosphate hydrolases"/>
    <property type="match status" value="1"/>
</dbReference>
<dbReference type="OrthoDB" id="69313at2"/>
<dbReference type="RefSeq" id="WP_115316498.1">
    <property type="nucleotide sequence ID" value="NZ_LWIF01000002.1"/>
</dbReference>
<organism evidence="2 3">
    <name type="scientific">Phocoenobacter uteri</name>
    <dbReference type="NCBI Taxonomy" id="146806"/>
    <lineage>
        <taxon>Bacteria</taxon>
        <taxon>Pseudomonadati</taxon>
        <taxon>Pseudomonadota</taxon>
        <taxon>Gammaproteobacteria</taxon>
        <taxon>Pasteurellales</taxon>
        <taxon>Pasteurellaceae</taxon>
        <taxon>Phocoenobacter</taxon>
    </lineage>
</organism>
<dbReference type="AlphaFoldDB" id="A0A379DES4"/>
<dbReference type="Pfam" id="PF13614">
    <property type="entry name" value="AAA_31"/>
    <property type="match status" value="1"/>
</dbReference>
<accession>A0A379DES4</accession>
<dbReference type="SUPFAM" id="SSF52540">
    <property type="entry name" value="P-loop containing nucleoside triphosphate hydrolases"/>
    <property type="match status" value="1"/>
</dbReference>
<name>A0A379DES4_9PAST</name>
<dbReference type="EMBL" id="UGTA01000002">
    <property type="protein sequence ID" value="SUB76417.1"/>
    <property type="molecule type" value="Genomic_DNA"/>
</dbReference>